<feature type="region of interest" description="Disordered" evidence="1">
    <location>
        <begin position="23"/>
        <end position="69"/>
    </location>
</feature>
<accession>A0A9P4PYI7</accession>
<gene>
    <name evidence="2" type="ORF">P171DRAFT_478585</name>
</gene>
<keyword evidence="3" id="KW-1185">Reference proteome</keyword>
<comment type="caution">
    <text evidence="2">The sequence shown here is derived from an EMBL/GenBank/DDBJ whole genome shotgun (WGS) entry which is preliminary data.</text>
</comment>
<protein>
    <submittedName>
        <fullName evidence="2">Uncharacterized protein</fullName>
    </submittedName>
</protein>
<proteinExistence type="predicted"/>
<organism evidence="2 3">
    <name type="scientific">Karstenula rhodostoma CBS 690.94</name>
    <dbReference type="NCBI Taxonomy" id="1392251"/>
    <lineage>
        <taxon>Eukaryota</taxon>
        <taxon>Fungi</taxon>
        <taxon>Dikarya</taxon>
        <taxon>Ascomycota</taxon>
        <taxon>Pezizomycotina</taxon>
        <taxon>Dothideomycetes</taxon>
        <taxon>Pleosporomycetidae</taxon>
        <taxon>Pleosporales</taxon>
        <taxon>Massarineae</taxon>
        <taxon>Didymosphaeriaceae</taxon>
        <taxon>Karstenula</taxon>
    </lineage>
</organism>
<evidence type="ECO:0000313" key="3">
    <source>
        <dbReference type="Proteomes" id="UP000799764"/>
    </source>
</evidence>
<feature type="region of interest" description="Disordered" evidence="1">
    <location>
        <begin position="147"/>
        <end position="182"/>
    </location>
</feature>
<evidence type="ECO:0000313" key="2">
    <source>
        <dbReference type="EMBL" id="KAF2451548.1"/>
    </source>
</evidence>
<evidence type="ECO:0000256" key="1">
    <source>
        <dbReference type="SAM" id="MobiDB-lite"/>
    </source>
</evidence>
<dbReference type="EMBL" id="MU001492">
    <property type="protein sequence ID" value="KAF2451548.1"/>
    <property type="molecule type" value="Genomic_DNA"/>
</dbReference>
<sequence>MGAELVVDVGAGGVGAMIGTAIDEPRETRGQGTPATHLGGQSWRGSPPAGVTGHDGRESKQAGVRRPLPRDAGAMYESIWFLASGAMEWRRSAAPTIHNTIHNPQSTIHTVHGANQRLHALHAALALIAACQRPTSKPRTFARFAQLSPHRTAPQPNGSTYPHCFSKHSRPADAQPVPLAAV</sequence>
<dbReference type="Proteomes" id="UP000799764">
    <property type="component" value="Unassembled WGS sequence"/>
</dbReference>
<reference evidence="2" key="1">
    <citation type="journal article" date="2020" name="Stud. Mycol.">
        <title>101 Dothideomycetes genomes: a test case for predicting lifestyles and emergence of pathogens.</title>
        <authorList>
            <person name="Haridas S."/>
            <person name="Albert R."/>
            <person name="Binder M."/>
            <person name="Bloem J."/>
            <person name="Labutti K."/>
            <person name="Salamov A."/>
            <person name="Andreopoulos B."/>
            <person name="Baker S."/>
            <person name="Barry K."/>
            <person name="Bills G."/>
            <person name="Bluhm B."/>
            <person name="Cannon C."/>
            <person name="Castanera R."/>
            <person name="Culley D."/>
            <person name="Daum C."/>
            <person name="Ezra D."/>
            <person name="Gonzalez J."/>
            <person name="Henrissat B."/>
            <person name="Kuo A."/>
            <person name="Liang C."/>
            <person name="Lipzen A."/>
            <person name="Lutzoni F."/>
            <person name="Magnuson J."/>
            <person name="Mondo S."/>
            <person name="Nolan M."/>
            <person name="Ohm R."/>
            <person name="Pangilinan J."/>
            <person name="Park H.-J."/>
            <person name="Ramirez L."/>
            <person name="Alfaro M."/>
            <person name="Sun H."/>
            <person name="Tritt A."/>
            <person name="Yoshinaga Y."/>
            <person name="Zwiers L.-H."/>
            <person name="Turgeon B."/>
            <person name="Goodwin S."/>
            <person name="Spatafora J."/>
            <person name="Crous P."/>
            <person name="Grigoriev I."/>
        </authorList>
    </citation>
    <scope>NUCLEOTIDE SEQUENCE</scope>
    <source>
        <strain evidence="2">CBS 690.94</strain>
    </source>
</reference>
<name>A0A9P4PYI7_9PLEO</name>
<dbReference type="AlphaFoldDB" id="A0A9P4PYI7"/>